<dbReference type="OrthoDB" id="9795763at2"/>
<organism evidence="7 8">
    <name type="scientific">Rothia koreensis</name>
    <dbReference type="NCBI Taxonomy" id="592378"/>
    <lineage>
        <taxon>Bacteria</taxon>
        <taxon>Bacillati</taxon>
        <taxon>Actinomycetota</taxon>
        <taxon>Actinomycetes</taxon>
        <taxon>Micrococcales</taxon>
        <taxon>Micrococcaceae</taxon>
        <taxon>Rothia</taxon>
    </lineage>
</organism>
<dbReference type="Pfam" id="PF01784">
    <property type="entry name" value="DUF34_NIF3"/>
    <property type="match status" value="1"/>
</dbReference>
<dbReference type="PANTHER" id="PTHR13799">
    <property type="entry name" value="NGG1 INTERACTING FACTOR 3"/>
    <property type="match status" value="1"/>
</dbReference>
<protein>
    <recommendedName>
        <fullName evidence="3">GTP cyclohydrolase 1 type 2 homolog</fullName>
    </recommendedName>
</protein>
<dbReference type="SUPFAM" id="SSF102705">
    <property type="entry name" value="NIF3 (NGG1p interacting factor 3)-like"/>
    <property type="match status" value="1"/>
</dbReference>
<evidence type="ECO:0000256" key="4">
    <source>
        <dbReference type="ARBA" id="ARBA00022723"/>
    </source>
</evidence>
<comment type="similarity">
    <text evidence="1">Belongs to the GTP cyclohydrolase I type 2/NIF3 family.</text>
</comment>
<feature type="binding site" evidence="5">
    <location>
        <position position="106"/>
    </location>
    <ligand>
        <name>a divalent metal cation</name>
        <dbReference type="ChEBI" id="CHEBI:60240"/>
        <label>1</label>
    </ligand>
</feature>
<dbReference type="AlphaFoldDB" id="A0A7K1LGI7"/>
<evidence type="ECO:0000256" key="2">
    <source>
        <dbReference type="ARBA" id="ARBA00011643"/>
    </source>
</evidence>
<evidence type="ECO:0000256" key="3">
    <source>
        <dbReference type="ARBA" id="ARBA00022112"/>
    </source>
</evidence>
<feature type="region of interest" description="Disordered" evidence="6">
    <location>
        <begin position="277"/>
        <end position="297"/>
    </location>
</feature>
<dbReference type="InterPro" id="IPR036069">
    <property type="entry name" value="DUF34/NIF3_sf"/>
</dbReference>
<accession>A0A7K1LGI7</accession>
<evidence type="ECO:0000313" key="8">
    <source>
        <dbReference type="Proteomes" id="UP000462152"/>
    </source>
</evidence>
<dbReference type="RefSeq" id="WP_129314259.1">
    <property type="nucleotide sequence ID" value="NZ_CP197643.1"/>
</dbReference>
<gene>
    <name evidence="7" type="ORF">GMA10_02940</name>
</gene>
<evidence type="ECO:0000256" key="5">
    <source>
        <dbReference type="PIRSR" id="PIRSR602678-1"/>
    </source>
</evidence>
<comment type="caution">
    <text evidence="7">The sequence shown here is derived from an EMBL/GenBank/DDBJ whole genome shotgun (WGS) entry which is preliminary data.</text>
</comment>
<keyword evidence="8" id="KW-1185">Reference proteome</keyword>
<feature type="binding site" evidence="5">
    <location>
        <position position="237"/>
    </location>
    <ligand>
        <name>a divalent metal cation</name>
        <dbReference type="ChEBI" id="CHEBI:60240"/>
        <label>1</label>
    </ligand>
</feature>
<evidence type="ECO:0000256" key="6">
    <source>
        <dbReference type="SAM" id="MobiDB-lite"/>
    </source>
</evidence>
<feature type="binding site" evidence="5">
    <location>
        <position position="68"/>
    </location>
    <ligand>
        <name>a divalent metal cation</name>
        <dbReference type="ChEBI" id="CHEBI:60240"/>
        <label>1</label>
    </ligand>
</feature>
<dbReference type="NCBIfam" id="TIGR00486">
    <property type="entry name" value="YbgI_SA1388"/>
    <property type="match status" value="1"/>
</dbReference>
<dbReference type="PANTHER" id="PTHR13799:SF14">
    <property type="entry name" value="GTP CYCLOHYDROLASE 1 TYPE 2 HOMOLOG"/>
    <property type="match status" value="1"/>
</dbReference>
<dbReference type="GO" id="GO:0046872">
    <property type="term" value="F:metal ion binding"/>
    <property type="evidence" value="ECO:0007669"/>
    <property type="project" value="UniProtKB-KW"/>
</dbReference>
<keyword evidence="4 5" id="KW-0479">Metal-binding</keyword>
<dbReference type="Gene3D" id="3.40.1390.30">
    <property type="entry name" value="NIF3 (NGG1p interacting factor 3)-like"/>
    <property type="match status" value="2"/>
</dbReference>
<feature type="binding site" evidence="5">
    <location>
        <position position="233"/>
    </location>
    <ligand>
        <name>a divalent metal cation</name>
        <dbReference type="ChEBI" id="CHEBI:60240"/>
        <label>1</label>
    </ligand>
</feature>
<dbReference type="Proteomes" id="UP000462152">
    <property type="component" value="Unassembled WGS sequence"/>
</dbReference>
<sequence>MTTPSLNDVVRSAHELWPVALAEPWDASGLVCGRGDQPVRRILFAVDAVQATAREAVESECQLLLTHHPLLLRGAKFLPTSNDKGAVVHTLIENGCGLLASHTNADSMIGGVSDALMGACGITESVPLGDAEAFTGIGRVGDLAEEITLEELAQRLATALVPTAGGLRIAGPKEGTVKRVAVCGGAGDSLFDDVRASRADVFVTADLRHHPASEARERALLDGGTPYLIDCSHFASEELWLASGAKMLRDHLAARGFEVETLLSSLNTDPWDFRVSTGEAPASASTAPEGDGYARDL</sequence>
<evidence type="ECO:0000256" key="1">
    <source>
        <dbReference type="ARBA" id="ARBA00006964"/>
    </source>
</evidence>
<dbReference type="GO" id="GO:0005737">
    <property type="term" value="C:cytoplasm"/>
    <property type="evidence" value="ECO:0007669"/>
    <property type="project" value="TreeGrafter"/>
</dbReference>
<dbReference type="InterPro" id="IPR002678">
    <property type="entry name" value="DUF34/NIF3"/>
</dbReference>
<evidence type="ECO:0000313" key="7">
    <source>
        <dbReference type="EMBL" id="MUN54183.1"/>
    </source>
</evidence>
<proteinExistence type="inferred from homology"/>
<dbReference type="FunFam" id="3.40.1390.30:FF:000001">
    <property type="entry name" value="GTP cyclohydrolase 1 type 2"/>
    <property type="match status" value="1"/>
</dbReference>
<name>A0A7K1LGI7_9MICC</name>
<feature type="binding site" evidence="5">
    <location>
        <position position="67"/>
    </location>
    <ligand>
        <name>a divalent metal cation</name>
        <dbReference type="ChEBI" id="CHEBI:60240"/>
        <label>1</label>
    </ligand>
</feature>
<comment type="subunit">
    <text evidence="2">Homohexamer.</text>
</comment>
<reference evidence="7 8" key="1">
    <citation type="submission" date="2019-12" db="EMBL/GenBank/DDBJ databases">
        <authorList>
            <person name="Li J."/>
            <person name="Shi Y."/>
            <person name="Xu G."/>
            <person name="Xiao D."/>
            <person name="Ran X."/>
        </authorList>
    </citation>
    <scope>NUCLEOTIDE SEQUENCE [LARGE SCALE GENOMIC DNA]</scope>
    <source>
        <strain evidence="7 8">JCM 15915</strain>
    </source>
</reference>
<dbReference type="EMBL" id="WOGT01000001">
    <property type="protein sequence ID" value="MUN54183.1"/>
    <property type="molecule type" value="Genomic_DNA"/>
</dbReference>